<accession>A0A843TDE8</accession>
<dbReference type="OrthoDB" id="763901at2759"/>
<proteinExistence type="predicted"/>
<evidence type="ECO:0000313" key="3">
    <source>
        <dbReference type="Proteomes" id="UP000652761"/>
    </source>
</evidence>
<feature type="coiled-coil region" evidence="1">
    <location>
        <begin position="69"/>
        <end position="103"/>
    </location>
</feature>
<dbReference type="AlphaFoldDB" id="A0A843TDE8"/>
<dbReference type="EMBL" id="NMUH01000050">
    <property type="protein sequence ID" value="MQL69918.1"/>
    <property type="molecule type" value="Genomic_DNA"/>
</dbReference>
<comment type="caution">
    <text evidence="2">The sequence shown here is derived from an EMBL/GenBank/DDBJ whole genome shotgun (WGS) entry which is preliminary data.</text>
</comment>
<dbReference type="Proteomes" id="UP000652761">
    <property type="component" value="Unassembled WGS sequence"/>
</dbReference>
<evidence type="ECO:0000256" key="1">
    <source>
        <dbReference type="SAM" id="Coils"/>
    </source>
</evidence>
<gene>
    <name evidence="2" type="ORF">Taro_002214</name>
</gene>
<sequence>MASPAGGSGGRDAQLQLLTLIRGFATEKSQGGEANPPRIPKSDSPPVLPEIFLEAPSRCSDLVHDLLIILDSLRRVSDLKKRLIELQAELEAANAGLEVAKGQKEAAEHGLKGSEVELSMTDASVIALEVFSYPPLPLYTVYCSSSQDDFCFNYRFPVSFFTVTLAGFACRRGLVFFRRSLLWLTTLRLYCQICKAGKTMKDDKPTVEDKLSDTNVQLNALEQKYQVELSKQDESECMMLEPLPQILQRLADVEKRAFFGEAIIEETKQLQELARYPYKKSTPNLATDRLLNQKKCTQLSVQSYRRDLPAPAAKSTTWESRKGLFLLEEGSMNKRTRRMPVLTVNIVPPEMVF</sequence>
<dbReference type="PANTHER" id="PTHR36001">
    <property type="entry name" value="CTAGE FAMILY PROTEIN-RELATED"/>
    <property type="match status" value="1"/>
</dbReference>
<keyword evidence="3" id="KW-1185">Reference proteome</keyword>
<dbReference type="PANTHER" id="PTHR36001:SF2">
    <property type="entry name" value="CTAGE FAMILY PROTEIN-RELATED"/>
    <property type="match status" value="1"/>
</dbReference>
<keyword evidence="1" id="KW-0175">Coiled coil</keyword>
<protein>
    <submittedName>
        <fullName evidence="2">Uncharacterized protein</fullName>
    </submittedName>
</protein>
<reference evidence="2" key="1">
    <citation type="submission" date="2017-07" db="EMBL/GenBank/DDBJ databases">
        <title>Taro Niue Genome Assembly and Annotation.</title>
        <authorList>
            <person name="Atibalentja N."/>
            <person name="Keating K."/>
            <person name="Fields C.J."/>
        </authorList>
    </citation>
    <scope>NUCLEOTIDE SEQUENCE</scope>
    <source>
        <strain evidence="2">Niue_2</strain>
        <tissue evidence="2">Leaf</tissue>
    </source>
</reference>
<organism evidence="2 3">
    <name type="scientific">Colocasia esculenta</name>
    <name type="common">Wild taro</name>
    <name type="synonym">Arum esculentum</name>
    <dbReference type="NCBI Taxonomy" id="4460"/>
    <lineage>
        <taxon>Eukaryota</taxon>
        <taxon>Viridiplantae</taxon>
        <taxon>Streptophyta</taxon>
        <taxon>Embryophyta</taxon>
        <taxon>Tracheophyta</taxon>
        <taxon>Spermatophyta</taxon>
        <taxon>Magnoliopsida</taxon>
        <taxon>Liliopsida</taxon>
        <taxon>Araceae</taxon>
        <taxon>Aroideae</taxon>
        <taxon>Colocasieae</taxon>
        <taxon>Colocasia</taxon>
    </lineage>
</organism>
<dbReference type="InterPro" id="IPR053327">
    <property type="entry name" value="KIP"/>
</dbReference>
<name>A0A843TDE8_COLES</name>
<evidence type="ECO:0000313" key="2">
    <source>
        <dbReference type="EMBL" id="MQL69918.1"/>
    </source>
</evidence>